<dbReference type="Pfam" id="PF07883">
    <property type="entry name" value="Cupin_2"/>
    <property type="match status" value="1"/>
</dbReference>
<keyword evidence="3" id="KW-1185">Reference proteome</keyword>
<dbReference type="InterPro" id="IPR014710">
    <property type="entry name" value="RmlC-like_jellyroll"/>
</dbReference>
<name>A0AA39ZRE3_9PEZI</name>
<protein>
    <recommendedName>
        <fullName evidence="1">Cupin type-2 domain-containing protein</fullName>
    </recommendedName>
</protein>
<accession>A0AA39ZRE3</accession>
<dbReference type="InterPro" id="IPR013096">
    <property type="entry name" value="Cupin_2"/>
</dbReference>
<evidence type="ECO:0000313" key="3">
    <source>
        <dbReference type="Proteomes" id="UP001172102"/>
    </source>
</evidence>
<dbReference type="InterPro" id="IPR011051">
    <property type="entry name" value="RmlC_Cupin_sf"/>
</dbReference>
<evidence type="ECO:0000313" key="2">
    <source>
        <dbReference type="EMBL" id="KAK0702221.1"/>
    </source>
</evidence>
<reference evidence="2" key="1">
    <citation type="submission" date="2023-06" db="EMBL/GenBank/DDBJ databases">
        <title>Genome-scale phylogeny and comparative genomics of the fungal order Sordariales.</title>
        <authorList>
            <consortium name="Lawrence Berkeley National Laboratory"/>
            <person name="Hensen N."/>
            <person name="Bonometti L."/>
            <person name="Westerberg I."/>
            <person name="Brannstrom I.O."/>
            <person name="Guillou S."/>
            <person name="Cros-Aarteil S."/>
            <person name="Calhoun S."/>
            <person name="Haridas S."/>
            <person name="Kuo A."/>
            <person name="Mondo S."/>
            <person name="Pangilinan J."/>
            <person name="Riley R."/>
            <person name="Labutti K."/>
            <person name="Andreopoulos B."/>
            <person name="Lipzen A."/>
            <person name="Chen C."/>
            <person name="Yanf M."/>
            <person name="Daum C."/>
            <person name="Ng V."/>
            <person name="Clum A."/>
            <person name="Steindorff A."/>
            <person name="Ohm R."/>
            <person name="Martin F."/>
            <person name="Silar P."/>
            <person name="Natvig D."/>
            <person name="Lalanne C."/>
            <person name="Gautier V."/>
            <person name="Ament-Velasquez S.L."/>
            <person name="Kruys A."/>
            <person name="Hutchinson M.I."/>
            <person name="Powell A.J."/>
            <person name="Barry K."/>
            <person name="Miller A.N."/>
            <person name="Grigoriev I.V."/>
            <person name="Debuchy R."/>
            <person name="Gladieux P."/>
            <person name="Thoren M.H."/>
            <person name="Johannesson H."/>
        </authorList>
    </citation>
    <scope>NUCLEOTIDE SEQUENCE</scope>
    <source>
        <strain evidence="2">SMH4607-1</strain>
    </source>
</reference>
<dbReference type="Proteomes" id="UP001172102">
    <property type="component" value="Unassembled WGS sequence"/>
</dbReference>
<sequence>MSQPFENPKRYVTTHDAEGKAVFSRDLAETLPVYEIPGMSFYEAYTTFEAPVNINDETDIKAIKSNADNEANISFPKPGAVILRYCDWPPGGSSPLHRHETMDFGIVVRGEMEAIMDSGETRLLKAGDLLVQRNTLHAWRNASPTEYARVIFVIQGCSPVNVGGKIMHQDLTRFGKSTTDDA</sequence>
<dbReference type="InterPro" id="IPR047142">
    <property type="entry name" value="OryJ/VirC-like"/>
</dbReference>
<organism evidence="2 3">
    <name type="scientific">Lasiosphaeris hirsuta</name>
    <dbReference type="NCBI Taxonomy" id="260670"/>
    <lineage>
        <taxon>Eukaryota</taxon>
        <taxon>Fungi</taxon>
        <taxon>Dikarya</taxon>
        <taxon>Ascomycota</taxon>
        <taxon>Pezizomycotina</taxon>
        <taxon>Sordariomycetes</taxon>
        <taxon>Sordariomycetidae</taxon>
        <taxon>Sordariales</taxon>
        <taxon>Lasiosphaeriaceae</taxon>
        <taxon>Lasiosphaeris</taxon>
    </lineage>
</organism>
<dbReference type="SUPFAM" id="SSF51182">
    <property type="entry name" value="RmlC-like cupins"/>
    <property type="match status" value="1"/>
</dbReference>
<dbReference type="PANTHER" id="PTHR36156:SF2">
    <property type="entry name" value="CUPIN TYPE-2 DOMAIN-CONTAINING PROTEIN"/>
    <property type="match status" value="1"/>
</dbReference>
<dbReference type="EMBL" id="JAUKUA010000009">
    <property type="protein sequence ID" value="KAK0702221.1"/>
    <property type="molecule type" value="Genomic_DNA"/>
</dbReference>
<feature type="domain" description="Cupin type-2" evidence="1">
    <location>
        <begin position="86"/>
        <end position="153"/>
    </location>
</feature>
<proteinExistence type="predicted"/>
<evidence type="ECO:0000259" key="1">
    <source>
        <dbReference type="Pfam" id="PF07883"/>
    </source>
</evidence>
<dbReference type="PANTHER" id="PTHR36156">
    <property type="entry name" value="SLR2101 PROTEIN"/>
    <property type="match status" value="1"/>
</dbReference>
<dbReference type="Gene3D" id="2.60.120.10">
    <property type="entry name" value="Jelly Rolls"/>
    <property type="match status" value="1"/>
</dbReference>
<gene>
    <name evidence="2" type="ORF">B0H67DRAFT_595337</name>
</gene>
<dbReference type="CDD" id="cd02231">
    <property type="entry name" value="cupin_BLL6423-like"/>
    <property type="match status" value="1"/>
</dbReference>
<dbReference type="AlphaFoldDB" id="A0AA39ZRE3"/>
<comment type="caution">
    <text evidence="2">The sequence shown here is derived from an EMBL/GenBank/DDBJ whole genome shotgun (WGS) entry which is preliminary data.</text>
</comment>